<dbReference type="Proteomes" id="UP000318995">
    <property type="component" value="Unassembled WGS sequence"/>
</dbReference>
<evidence type="ECO:0000313" key="2">
    <source>
        <dbReference type="EMBL" id="TWT43394.1"/>
    </source>
</evidence>
<dbReference type="InterPro" id="IPR000014">
    <property type="entry name" value="PAS"/>
</dbReference>
<dbReference type="RefSeq" id="WP_146574467.1">
    <property type="nucleotide sequence ID" value="NZ_SJPH01000004.1"/>
</dbReference>
<feature type="domain" description="PAS" evidence="1">
    <location>
        <begin position="24"/>
        <end position="77"/>
    </location>
</feature>
<reference evidence="2 3" key="1">
    <citation type="submission" date="2019-02" db="EMBL/GenBank/DDBJ databases">
        <title>Deep-cultivation of Planctomycetes and their phenomic and genomic characterization uncovers novel biology.</title>
        <authorList>
            <person name="Wiegand S."/>
            <person name="Jogler M."/>
            <person name="Boedeker C."/>
            <person name="Pinto D."/>
            <person name="Vollmers J."/>
            <person name="Rivas-Marin E."/>
            <person name="Kohn T."/>
            <person name="Peeters S.H."/>
            <person name="Heuer A."/>
            <person name="Rast P."/>
            <person name="Oberbeckmann S."/>
            <person name="Bunk B."/>
            <person name="Jeske O."/>
            <person name="Meyerdierks A."/>
            <person name="Storesund J.E."/>
            <person name="Kallscheuer N."/>
            <person name="Luecker S."/>
            <person name="Lage O.M."/>
            <person name="Pohl T."/>
            <person name="Merkel B.J."/>
            <person name="Hornburger P."/>
            <person name="Mueller R.-W."/>
            <person name="Bruemmer F."/>
            <person name="Labrenz M."/>
            <person name="Spormann A.M."/>
            <person name="Op Den Camp H."/>
            <person name="Overmann J."/>
            <person name="Amann R."/>
            <person name="Jetten M.S.M."/>
            <person name="Mascher T."/>
            <person name="Medema M.H."/>
            <person name="Devos D.P."/>
            <person name="Kaster A.-K."/>
            <person name="Ovreas L."/>
            <person name="Rohde M."/>
            <person name="Galperin M.Y."/>
            <person name="Jogler C."/>
        </authorList>
    </citation>
    <scope>NUCLEOTIDE SEQUENCE [LARGE SCALE GENOMIC DNA]</scope>
    <source>
        <strain evidence="2 3">Pla111</strain>
    </source>
</reference>
<protein>
    <submittedName>
        <fullName evidence="2">Aerotaxis receptor</fullName>
    </submittedName>
</protein>
<dbReference type="InterPro" id="IPR035965">
    <property type="entry name" value="PAS-like_dom_sf"/>
</dbReference>
<evidence type="ECO:0000313" key="3">
    <source>
        <dbReference type="Proteomes" id="UP000318995"/>
    </source>
</evidence>
<gene>
    <name evidence="2" type="primary">aer</name>
    <name evidence="2" type="ORF">Pla111_23450</name>
</gene>
<dbReference type="PROSITE" id="PS50112">
    <property type="entry name" value="PAS"/>
    <property type="match status" value="1"/>
</dbReference>
<comment type="caution">
    <text evidence="2">The sequence shown here is derived from an EMBL/GenBank/DDBJ whole genome shotgun (WGS) entry which is preliminary data.</text>
</comment>
<dbReference type="AlphaFoldDB" id="A0A5C5VY90"/>
<dbReference type="CDD" id="cd00130">
    <property type="entry name" value="PAS"/>
    <property type="match status" value="1"/>
</dbReference>
<dbReference type="SUPFAM" id="SSF55785">
    <property type="entry name" value="PYP-like sensor domain (PAS domain)"/>
    <property type="match status" value="1"/>
</dbReference>
<name>A0A5C5VY90_9BACT</name>
<sequence>MSTDRVIPIDQPRPFGREELFFSLTDPKGKIRYGNEVFTRVSGYPEEQLVGAPHSVIRHPDMPRCVFQLLWDTIKAGQTIAAYVKNMAADGTYYWVLATVFPCPGGYLSVRLNPSSPLFDPARELYAEALTCQREHELQRGRSEAMAVSGQQLLDRLAELGFASYADFMREALVEELRSRAGLPPREQDKEYRPDHDTGLVLLGQTSRRVVETLHELFASLEVFSRLNAKLSEKQSTMSELGPSLAFLALNAHVASSRMGSEGAVLSVVSRELSLHAKLADQRLVELMQKIEPLCKAARELAFNVAVAQLESEVFVAYARELDTESLREESTFTALNTLQGDLSDRCCTAMAGLSVLASDLSRVQQIANDLIGHVGQMKVTQLNGKIEIAGRRDAAGFIGIFEDVATIVAEARGDCDAIVDARASIAGLLELEKRLTAELADVASATNTLSMPLLEGATC</sequence>
<accession>A0A5C5VY90</accession>
<dbReference type="InterPro" id="IPR013655">
    <property type="entry name" value="PAS_fold_3"/>
</dbReference>
<organism evidence="2 3">
    <name type="scientific">Botrimarina hoheduenensis</name>
    <dbReference type="NCBI Taxonomy" id="2528000"/>
    <lineage>
        <taxon>Bacteria</taxon>
        <taxon>Pseudomonadati</taxon>
        <taxon>Planctomycetota</taxon>
        <taxon>Planctomycetia</taxon>
        <taxon>Pirellulales</taxon>
        <taxon>Lacipirellulaceae</taxon>
        <taxon>Botrimarina</taxon>
    </lineage>
</organism>
<proteinExistence type="predicted"/>
<dbReference type="NCBIfam" id="TIGR00229">
    <property type="entry name" value="sensory_box"/>
    <property type="match status" value="1"/>
</dbReference>
<dbReference type="Pfam" id="PF08447">
    <property type="entry name" value="PAS_3"/>
    <property type="match status" value="1"/>
</dbReference>
<evidence type="ECO:0000259" key="1">
    <source>
        <dbReference type="PROSITE" id="PS50112"/>
    </source>
</evidence>
<dbReference type="OrthoDB" id="266313at2"/>
<keyword evidence="2" id="KW-0675">Receptor</keyword>
<dbReference type="Gene3D" id="3.30.450.20">
    <property type="entry name" value="PAS domain"/>
    <property type="match status" value="1"/>
</dbReference>
<dbReference type="EMBL" id="SJPH01000004">
    <property type="protein sequence ID" value="TWT43394.1"/>
    <property type="molecule type" value="Genomic_DNA"/>
</dbReference>
<keyword evidence="3" id="KW-1185">Reference proteome</keyword>